<feature type="domain" description="HNH nuclease" evidence="1">
    <location>
        <begin position="84"/>
        <end position="137"/>
    </location>
</feature>
<gene>
    <name evidence="2" type="ORF">MM415A05101_0004</name>
</gene>
<keyword evidence="2" id="KW-0540">Nuclease</keyword>
<dbReference type="EMBL" id="MT141675">
    <property type="protein sequence ID" value="QJA69074.1"/>
    <property type="molecule type" value="Genomic_DNA"/>
</dbReference>
<dbReference type="AlphaFoldDB" id="A0A6M3JG72"/>
<dbReference type="GO" id="GO:0004519">
    <property type="term" value="F:endonuclease activity"/>
    <property type="evidence" value="ECO:0007669"/>
    <property type="project" value="UniProtKB-KW"/>
</dbReference>
<dbReference type="GO" id="GO:0008270">
    <property type="term" value="F:zinc ion binding"/>
    <property type="evidence" value="ECO:0007669"/>
    <property type="project" value="InterPro"/>
</dbReference>
<organism evidence="2">
    <name type="scientific">viral metagenome</name>
    <dbReference type="NCBI Taxonomy" id="1070528"/>
    <lineage>
        <taxon>unclassified sequences</taxon>
        <taxon>metagenomes</taxon>
        <taxon>organismal metagenomes</taxon>
    </lineage>
</organism>
<proteinExistence type="predicted"/>
<protein>
    <submittedName>
        <fullName evidence="2">Putative homing endonuclease</fullName>
    </submittedName>
</protein>
<dbReference type="Gene3D" id="1.10.30.50">
    <property type="match status" value="1"/>
</dbReference>
<dbReference type="GO" id="GO:0003676">
    <property type="term" value="F:nucleic acid binding"/>
    <property type="evidence" value="ECO:0007669"/>
    <property type="project" value="InterPro"/>
</dbReference>
<reference evidence="2" key="1">
    <citation type="submission" date="2020-03" db="EMBL/GenBank/DDBJ databases">
        <title>The deep terrestrial virosphere.</title>
        <authorList>
            <person name="Holmfeldt K."/>
            <person name="Nilsson E."/>
            <person name="Simone D."/>
            <person name="Lopez-Fernandez M."/>
            <person name="Wu X."/>
            <person name="de Brujin I."/>
            <person name="Lundin D."/>
            <person name="Andersson A."/>
            <person name="Bertilsson S."/>
            <person name="Dopson M."/>
        </authorList>
    </citation>
    <scope>NUCLEOTIDE SEQUENCE</scope>
    <source>
        <strain evidence="2">MM415A05101</strain>
    </source>
</reference>
<evidence type="ECO:0000313" key="2">
    <source>
        <dbReference type="EMBL" id="QJA69074.1"/>
    </source>
</evidence>
<dbReference type="InterPro" id="IPR052892">
    <property type="entry name" value="NA-targeting_endonuclease"/>
</dbReference>
<evidence type="ECO:0000259" key="1">
    <source>
        <dbReference type="SMART" id="SM00507"/>
    </source>
</evidence>
<dbReference type="InterPro" id="IPR003615">
    <property type="entry name" value="HNH_nuc"/>
</dbReference>
<name>A0A6M3JG72_9ZZZZ</name>
<dbReference type="Pfam" id="PF01844">
    <property type="entry name" value="HNH"/>
    <property type="match status" value="1"/>
</dbReference>
<dbReference type="PANTHER" id="PTHR33877:SF1">
    <property type="entry name" value="TYPE IV METHYL-DIRECTED RESTRICTION ENZYME ECOKMCRA"/>
    <property type="match status" value="1"/>
</dbReference>
<keyword evidence="2" id="KW-0378">Hydrolase</keyword>
<dbReference type="PANTHER" id="PTHR33877">
    <property type="entry name" value="SLL1193 PROTEIN"/>
    <property type="match status" value="1"/>
</dbReference>
<dbReference type="SMART" id="SM00507">
    <property type="entry name" value="HNHc"/>
    <property type="match status" value="1"/>
</dbReference>
<sequence>MMNSEKLRNRIKARRHWNKHKDDPEWRLRLNNRRLLWRHREGISKTYSRKTLGLKTFSDRENKKFYQIRKRAAGPLLLNDVQAIYEENIKRFSTLTCTYCLKPIIFGKDTIDHKIPISRGGTNKKENLTIACRSCNCTKMDKTPEEFFEYLKTKNGKKGGERNGYR</sequence>
<accession>A0A6M3JG72</accession>
<dbReference type="CDD" id="cd00085">
    <property type="entry name" value="HNHc"/>
    <property type="match status" value="1"/>
</dbReference>
<keyword evidence="2" id="KW-0255">Endonuclease</keyword>
<dbReference type="InterPro" id="IPR002711">
    <property type="entry name" value="HNH"/>
</dbReference>